<dbReference type="InterPro" id="IPR014729">
    <property type="entry name" value="Rossmann-like_a/b/a_fold"/>
</dbReference>
<dbReference type="OrthoDB" id="438179at2759"/>
<evidence type="ECO:0000256" key="3">
    <source>
        <dbReference type="ARBA" id="ARBA00022598"/>
    </source>
</evidence>
<evidence type="ECO:0000256" key="4">
    <source>
        <dbReference type="ARBA" id="ARBA00022723"/>
    </source>
</evidence>
<comment type="cofactor">
    <cofactor evidence="1">
        <name>Zn(2+)</name>
        <dbReference type="ChEBI" id="CHEBI:29105"/>
    </cofactor>
</comment>
<dbReference type="Gene3D" id="1.20.120.1910">
    <property type="entry name" value="Cysteine-tRNA ligase, C-terminal anti-codon recognition domain"/>
    <property type="match status" value="1"/>
</dbReference>
<dbReference type="NCBIfam" id="TIGR00435">
    <property type="entry name" value="cysS"/>
    <property type="match status" value="1"/>
</dbReference>
<sequence>MSAAASGSNMPEWYQPNKQVEDPVLRVYNSLTRSKDVFVPTKGRQVDWYNCGPTVYDASHIGHARNYLTQDIVRRILRDYFGYDVNYVMNVTDIDDKIIMRAREGYLLKETVEKNPALTAELIQTARKAYAEFLPKLVKSLPSPVESGSDDALEQFAAIAAKDASDAEFARAGREKEEKFGLYITSLSKARQAILDAEKSLASGNTQGVKELVDSTADVLGPYLGTTLGDTIADPRAVSRDLAAYWENRFFEDMDRLRVLPPDTITRVSEYVPEIVSFVEKIIDNGFAYEADGSVWFDVAKFEGAKADGFTHEYAKLQPNSKGNRKLIDEGEGALTANKGKRQASDFALWKARSKPGEPAWPSPWGEGRPGWHIECSVMASAILGQNMDIHSGGVDLMFPHHDNELAQSEAYHGCKQWVNYFIHTGHLHIEGLKMSKSLKNFISIDDALRDYSARQLRMAFMLQQWNAKLDFRKDLVADVKTKEETLDKFFANVKARINEAAARGPNTDGKHHFDEQEKALLEDLHKAQYDFRVALCDSFNTSQALTVLLDIVGKANVYFSGRAGEYNIEPVKVIAQWVTRMLRMFGLAEGNAVADATAVGWGKEGDSNDSGDFEAKLDKYIRALSSFRDDVRKLAIDGAANKEILALCDRFRDNDLVNLGIQLDDGQGANGSALYKIVDPAVLIRQRDEKAAAAADKAAKKAASAAAAEAKRIAQLEKGRVAPEDLFRPPQVAEGTYSKWDEQGFPTHDGEGAEVSKSATKKFQKERKLQERLHADFKAWQEKGGQ</sequence>
<gene>
    <name evidence="13" type="ORF">EHS24_003490</name>
</gene>
<dbReference type="Pfam" id="PF01406">
    <property type="entry name" value="tRNA-synt_1e"/>
    <property type="match status" value="1"/>
</dbReference>
<dbReference type="GO" id="GO:0005524">
    <property type="term" value="F:ATP binding"/>
    <property type="evidence" value="ECO:0007669"/>
    <property type="project" value="UniProtKB-KW"/>
</dbReference>
<reference evidence="13 14" key="1">
    <citation type="submission" date="2018-11" db="EMBL/GenBank/DDBJ databases">
        <title>Genome sequence of Apiotrichum porosum DSM 27194.</title>
        <authorList>
            <person name="Aliyu H."/>
            <person name="Gorte O."/>
            <person name="Ochsenreither K."/>
        </authorList>
    </citation>
    <scope>NUCLEOTIDE SEQUENCE [LARGE SCALE GENOMIC DNA]</scope>
    <source>
        <strain evidence="13 14">DSM 27194</strain>
    </source>
</reference>
<dbReference type="PRINTS" id="PR00983">
    <property type="entry name" value="TRNASYNTHCYS"/>
</dbReference>
<evidence type="ECO:0000256" key="8">
    <source>
        <dbReference type="ARBA" id="ARBA00022917"/>
    </source>
</evidence>
<dbReference type="InterPro" id="IPR015803">
    <property type="entry name" value="Cys-tRNA-ligase"/>
</dbReference>
<keyword evidence="6" id="KW-0862">Zinc</keyword>
<dbReference type="EC" id="6.1.1.16" evidence="2"/>
<dbReference type="GeneID" id="39588033"/>
<dbReference type="GO" id="GO:0006423">
    <property type="term" value="P:cysteinyl-tRNA aminoacylation"/>
    <property type="evidence" value="ECO:0007669"/>
    <property type="project" value="InterPro"/>
</dbReference>
<evidence type="ECO:0000256" key="2">
    <source>
        <dbReference type="ARBA" id="ARBA00012832"/>
    </source>
</evidence>
<keyword evidence="9" id="KW-0030">Aminoacyl-tRNA synthetase</keyword>
<dbReference type="EMBL" id="RSCE01000017">
    <property type="protein sequence ID" value="RSH77190.1"/>
    <property type="molecule type" value="Genomic_DNA"/>
</dbReference>
<evidence type="ECO:0000256" key="1">
    <source>
        <dbReference type="ARBA" id="ARBA00001947"/>
    </source>
</evidence>
<dbReference type="InterPro" id="IPR009080">
    <property type="entry name" value="tRNAsynth_Ia_anticodon-bd"/>
</dbReference>
<keyword evidence="3" id="KW-0436">Ligase</keyword>
<keyword evidence="8" id="KW-0648">Protein biosynthesis</keyword>
<feature type="region of interest" description="Disordered" evidence="11">
    <location>
        <begin position="738"/>
        <end position="769"/>
    </location>
</feature>
<dbReference type="PANTHER" id="PTHR10890:SF3">
    <property type="entry name" value="CYSTEINE--TRNA LIGASE, CYTOPLASMIC"/>
    <property type="match status" value="1"/>
</dbReference>
<keyword evidence="14" id="KW-1185">Reference proteome</keyword>
<dbReference type="HAMAP" id="MF_00041">
    <property type="entry name" value="Cys_tRNA_synth"/>
    <property type="match status" value="1"/>
</dbReference>
<accession>A0A427XE40</accession>
<dbReference type="FunFam" id="1.20.120.1910:FF:000005">
    <property type="entry name" value="Cysteine-tRNA ligase, putative"/>
    <property type="match status" value="1"/>
</dbReference>
<dbReference type="STRING" id="105984.A0A427XE40"/>
<dbReference type="SUPFAM" id="SSF47323">
    <property type="entry name" value="Anticodon-binding domain of a subclass of class I aminoacyl-tRNA synthetases"/>
    <property type="match status" value="1"/>
</dbReference>
<organism evidence="13 14">
    <name type="scientific">Apiotrichum porosum</name>
    <dbReference type="NCBI Taxonomy" id="105984"/>
    <lineage>
        <taxon>Eukaryota</taxon>
        <taxon>Fungi</taxon>
        <taxon>Dikarya</taxon>
        <taxon>Basidiomycota</taxon>
        <taxon>Agaricomycotina</taxon>
        <taxon>Tremellomycetes</taxon>
        <taxon>Trichosporonales</taxon>
        <taxon>Trichosporonaceae</taxon>
        <taxon>Apiotrichum</taxon>
    </lineage>
</organism>
<feature type="domain" description="tRNA synthetases class I catalytic" evidence="12">
    <location>
        <begin position="38"/>
        <end position="481"/>
    </location>
</feature>
<evidence type="ECO:0000313" key="13">
    <source>
        <dbReference type="EMBL" id="RSH77190.1"/>
    </source>
</evidence>
<keyword evidence="4" id="KW-0479">Metal-binding</keyword>
<evidence type="ECO:0000256" key="9">
    <source>
        <dbReference type="ARBA" id="ARBA00023146"/>
    </source>
</evidence>
<dbReference type="SUPFAM" id="SSF52374">
    <property type="entry name" value="Nucleotidylyl transferase"/>
    <property type="match status" value="1"/>
</dbReference>
<evidence type="ECO:0000259" key="12">
    <source>
        <dbReference type="Pfam" id="PF01406"/>
    </source>
</evidence>
<dbReference type="GO" id="GO:0004817">
    <property type="term" value="F:cysteine-tRNA ligase activity"/>
    <property type="evidence" value="ECO:0007669"/>
    <property type="project" value="UniProtKB-EC"/>
</dbReference>
<keyword evidence="7" id="KW-0067">ATP-binding</keyword>
<evidence type="ECO:0000256" key="11">
    <source>
        <dbReference type="SAM" id="MobiDB-lite"/>
    </source>
</evidence>
<dbReference type="PANTHER" id="PTHR10890">
    <property type="entry name" value="CYSTEINYL-TRNA SYNTHETASE"/>
    <property type="match status" value="1"/>
</dbReference>
<evidence type="ECO:0000256" key="5">
    <source>
        <dbReference type="ARBA" id="ARBA00022741"/>
    </source>
</evidence>
<evidence type="ECO:0000313" key="14">
    <source>
        <dbReference type="Proteomes" id="UP000279236"/>
    </source>
</evidence>
<evidence type="ECO:0000256" key="10">
    <source>
        <dbReference type="ARBA" id="ARBA00031499"/>
    </source>
</evidence>
<dbReference type="AlphaFoldDB" id="A0A427XE40"/>
<evidence type="ECO:0000256" key="6">
    <source>
        <dbReference type="ARBA" id="ARBA00022833"/>
    </source>
</evidence>
<protein>
    <recommendedName>
        <fullName evidence="2">cysteine--tRNA ligase</fullName>
        <ecNumber evidence="2">6.1.1.16</ecNumber>
    </recommendedName>
    <alternativeName>
        <fullName evidence="10">Cysteinyl-tRNA synthetase</fullName>
    </alternativeName>
</protein>
<dbReference type="Proteomes" id="UP000279236">
    <property type="component" value="Unassembled WGS sequence"/>
</dbReference>
<dbReference type="InterPro" id="IPR032678">
    <property type="entry name" value="tRNA-synt_1_cat_dom"/>
</dbReference>
<dbReference type="CDD" id="cd00672">
    <property type="entry name" value="CysRS_core"/>
    <property type="match status" value="1"/>
</dbReference>
<dbReference type="GO" id="GO:0046872">
    <property type="term" value="F:metal ion binding"/>
    <property type="evidence" value="ECO:0007669"/>
    <property type="project" value="UniProtKB-KW"/>
</dbReference>
<dbReference type="InterPro" id="IPR024909">
    <property type="entry name" value="Cys-tRNA/MSH_ligase"/>
</dbReference>
<proteinExistence type="inferred from homology"/>
<dbReference type="GO" id="GO:0005737">
    <property type="term" value="C:cytoplasm"/>
    <property type="evidence" value="ECO:0007669"/>
    <property type="project" value="TreeGrafter"/>
</dbReference>
<keyword evidence="5" id="KW-0547">Nucleotide-binding</keyword>
<dbReference type="RefSeq" id="XP_028472337.1">
    <property type="nucleotide sequence ID" value="XM_028619163.1"/>
</dbReference>
<name>A0A427XE40_9TREE</name>
<dbReference type="Gene3D" id="3.40.50.620">
    <property type="entry name" value="HUPs"/>
    <property type="match status" value="2"/>
</dbReference>
<evidence type="ECO:0000256" key="7">
    <source>
        <dbReference type="ARBA" id="ARBA00022840"/>
    </source>
</evidence>
<comment type="caution">
    <text evidence="13">The sequence shown here is derived from an EMBL/GenBank/DDBJ whole genome shotgun (WGS) entry which is preliminary data.</text>
</comment>